<dbReference type="EC" id="1.14.11.2" evidence="4"/>
<keyword evidence="7" id="KW-0223">Dioxygenase</keyword>
<keyword evidence="5" id="KW-0812">Transmembrane</keyword>
<dbReference type="InterPro" id="IPR044862">
    <property type="entry name" value="Pro_4_hyd_alph_FE2OG_OXY"/>
</dbReference>
<organism evidence="17 18">
    <name type="scientific">Chlamydomonas schloesseri</name>
    <dbReference type="NCBI Taxonomy" id="2026947"/>
    <lineage>
        <taxon>Eukaryota</taxon>
        <taxon>Viridiplantae</taxon>
        <taxon>Chlorophyta</taxon>
        <taxon>core chlorophytes</taxon>
        <taxon>Chlorophyceae</taxon>
        <taxon>CS clade</taxon>
        <taxon>Chlamydomonadales</taxon>
        <taxon>Chlamydomonadaceae</taxon>
        <taxon>Chlamydomonas</taxon>
    </lineage>
</organism>
<evidence type="ECO:0000313" key="18">
    <source>
        <dbReference type="Proteomes" id="UP000613740"/>
    </source>
</evidence>
<keyword evidence="18" id="KW-1185">Reference proteome</keyword>
<evidence type="ECO:0000256" key="4">
    <source>
        <dbReference type="ARBA" id="ARBA00012269"/>
    </source>
</evidence>
<evidence type="ECO:0000256" key="10">
    <source>
        <dbReference type="ARBA" id="ARBA00023002"/>
    </source>
</evidence>
<feature type="chain" id="PRO_5032659953" description="procollagen-proline 4-dioxygenase" evidence="15">
    <location>
        <begin position="24"/>
        <end position="368"/>
    </location>
</feature>
<keyword evidence="9" id="KW-1133">Transmembrane helix</keyword>
<evidence type="ECO:0000256" key="1">
    <source>
        <dbReference type="ARBA" id="ARBA00001961"/>
    </source>
</evidence>
<dbReference type="FunFam" id="2.60.120.620:FF:000002">
    <property type="entry name" value="Prolyl 4-hydroxylase 4"/>
    <property type="match status" value="1"/>
</dbReference>
<dbReference type="PANTHER" id="PTHR10869:SF238">
    <property type="entry name" value="PROLYL 4-HYDROXYLASE 6-RELATED"/>
    <property type="match status" value="1"/>
</dbReference>
<keyword evidence="12" id="KW-0472">Membrane</keyword>
<evidence type="ECO:0000256" key="15">
    <source>
        <dbReference type="SAM" id="SignalP"/>
    </source>
</evidence>
<keyword evidence="13" id="KW-0325">Glycoprotein</keyword>
<comment type="subcellular location">
    <subcellularLocation>
        <location evidence="2">Endoplasmic reticulum membrane</location>
        <topology evidence="2">Single-pass type II membrane protein</topology>
    </subcellularLocation>
</comment>
<reference evidence="17" key="1">
    <citation type="journal article" date="2020" name="bioRxiv">
        <title>Comparative genomics of Chlamydomonas.</title>
        <authorList>
            <person name="Craig R.J."/>
            <person name="Hasan A.R."/>
            <person name="Ness R.W."/>
            <person name="Keightley P.D."/>
        </authorList>
    </citation>
    <scope>NUCLEOTIDE SEQUENCE</scope>
    <source>
        <strain evidence="17">CCAP 11/173</strain>
    </source>
</reference>
<name>A0A835WL27_9CHLO</name>
<evidence type="ECO:0000256" key="8">
    <source>
        <dbReference type="ARBA" id="ARBA00022968"/>
    </source>
</evidence>
<gene>
    <name evidence="17" type="ORF">HYH02_005546</name>
</gene>
<dbReference type="GO" id="GO:0005506">
    <property type="term" value="F:iron ion binding"/>
    <property type="evidence" value="ECO:0007669"/>
    <property type="project" value="InterPro"/>
</dbReference>
<dbReference type="InterPro" id="IPR006620">
    <property type="entry name" value="Pro_4_hyd_alph"/>
</dbReference>
<dbReference type="AlphaFoldDB" id="A0A835WL27"/>
<keyword evidence="8" id="KW-0735">Signal-anchor</keyword>
<keyword evidence="11" id="KW-0408">Iron</keyword>
<comment type="cofactor">
    <cofactor evidence="1">
        <name>L-ascorbate</name>
        <dbReference type="ChEBI" id="CHEBI:38290"/>
    </cofactor>
</comment>
<evidence type="ECO:0000256" key="9">
    <source>
        <dbReference type="ARBA" id="ARBA00022989"/>
    </source>
</evidence>
<dbReference type="PANTHER" id="PTHR10869">
    <property type="entry name" value="PROLYL 4-HYDROXYLASE ALPHA SUBUNIT"/>
    <property type="match status" value="1"/>
</dbReference>
<dbReference type="GO" id="GO:0004656">
    <property type="term" value="F:procollagen-proline 4-dioxygenase activity"/>
    <property type="evidence" value="ECO:0007669"/>
    <property type="project" value="UniProtKB-EC"/>
</dbReference>
<comment type="catalytic activity">
    <reaction evidence="14">
        <text>L-prolyl-[collagen] + 2-oxoglutarate + O2 = trans-4-hydroxy-L-prolyl-[collagen] + succinate + CO2</text>
        <dbReference type="Rhea" id="RHEA:18945"/>
        <dbReference type="Rhea" id="RHEA-COMP:11676"/>
        <dbReference type="Rhea" id="RHEA-COMP:11680"/>
        <dbReference type="ChEBI" id="CHEBI:15379"/>
        <dbReference type="ChEBI" id="CHEBI:16526"/>
        <dbReference type="ChEBI" id="CHEBI:16810"/>
        <dbReference type="ChEBI" id="CHEBI:30031"/>
        <dbReference type="ChEBI" id="CHEBI:50342"/>
        <dbReference type="ChEBI" id="CHEBI:61965"/>
        <dbReference type="EC" id="1.14.11.2"/>
    </reaction>
</comment>
<dbReference type="GO" id="GO:0005789">
    <property type="term" value="C:endoplasmic reticulum membrane"/>
    <property type="evidence" value="ECO:0007669"/>
    <property type="project" value="UniProtKB-SubCell"/>
</dbReference>
<feature type="signal peptide" evidence="15">
    <location>
        <begin position="1"/>
        <end position="23"/>
    </location>
</feature>
<keyword evidence="10" id="KW-0560">Oxidoreductase</keyword>
<evidence type="ECO:0000256" key="13">
    <source>
        <dbReference type="ARBA" id="ARBA00023180"/>
    </source>
</evidence>
<evidence type="ECO:0000256" key="6">
    <source>
        <dbReference type="ARBA" id="ARBA00022723"/>
    </source>
</evidence>
<comment type="caution">
    <text evidence="17">The sequence shown here is derived from an EMBL/GenBank/DDBJ whole genome shotgun (WGS) entry which is preliminary data.</text>
</comment>
<dbReference type="InterPro" id="IPR045054">
    <property type="entry name" value="P4HA-like"/>
</dbReference>
<comment type="similarity">
    <text evidence="3">Belongs to the P4HA family.</text>
</comment>
<evidence type="ECO:0000313" key="17">
    <source>
        <dbReference type="EMBL" id="KAG2449396.1"/>
    </source>
</evidence>
<dbReference type="Gene3D" id="2.60.120.620">
    <property type="entry name" value="q2cbj1_9rhob like domain"/>
    <property type="match status" value="1"/>
</dbReference>
<evidence type="ECO:0000256" key="7">
    <source>
        <dbReference type="ARBA" id="ARBA00022964"/>
    </source>
</evidence>
<evidence type="ECO:0000259" key="16">
    <source>
        <dbReference type="PROSITE" id="PS51471"/>
    </source>
</evidence>
<evidence type="ECO:0000256" key="12">
    <source>
        <dbReference type="ARBA" id="ARBA00023136"/>
    </source>
</evidence>
<dbReference type="GO" id="GO:0031418">
    <property type="term" value="F:L-ascorbic acid binding"/>
    <property type="evidence" value="ECO:0007669"/>
    <property type="project" value="InterPro"/>
</dbReference>
<accession>A0A835WL27</accession>
<dbReference type="PROSITE" id="PS51471">
    <property type="entry name" value="FE2OG_OXY"/>
    <property type="match status" value="1"/>
</dbReference>
<proteinExistence type="inferred from homology"/>
<sequence length="368" mass="40614">MRSSVTAVVLLYAAAALAGVVNASADAGTEEVLIGWKGETYESRISDKDKRELSARERKMQDRYGTEPWIETISWSPRAFVYHNFLSEAECDHLTDIGNKRVSRSLVVDSKTGQSKLDDIRTSYGAAFGRGEDPVIAEIEERIAEWTHVPPDHGEPMQILRYVDGQKYDAHWDWFDDPVHHAAYLHEGNRYATVLLYLSEVDGGGETNLPLADPIDKEAQTLPDASPCGAKYGISVKPRKGDALLFFDMNIEGAKGDRKALHASCPTLKGMKWTATKWIHNKPYMGRYDPLRTAGRCVDVAANCAERAAAGDCTGPAMDRMVGPAGECRKSCNDCVDCPAGDILCARRNMRSLVRMRADAAARSRKAE</sequence>
<dbReference type="Proteomes" id="UP000613740">
    <property type="component" value="Unassembled WGS sequence"/>
</dbReference>
<evidence type="ECO:0000256" key="2">
    <source>
        <dbReference type="ARBA" id="ARBA00004648"/>
    </source>
</evidence>
<evidence type="ECO:0000256" key="3">
    <source>
        <dbReference type="ARBA" id="ARBA00006511"/>
    </source>
</evidence>
<dbReference type="InterPro" id="IPR005123">
    <property type="entry name" value="Oxoglu/Fe-dep_dioxygenase_dom"/>
</dbReference>
<dbReference type="EMBL" id="JAEHOD010000014">
    <property type="protein sequence ID" value="KAG2449396.1"/>
    <property type="molecule type" value="Genomic_DNA"/>
</dbReference>
<evidence type="ECO:0000256" key="5">
    <source>
        <dbReference type="ARBA" id="ARBA00022692"/>
    </source>
</evidence>
<dbReference type="Pfam" id="PF13640">
    <property type="entry name" value="2OG-FeII_Oxy_3"/>
    <property type="match status" value="1"/>
</dbReference>
<evidence type="ECO:0000256" key="14">
    <source>
        <dbReference type="ARBA" id="ARBA00049169"/>
    </source>
</evidence>
<keyword evidence="6" id="KW-0479">Metal-binding</keyword>
<dbReference type="SMART" id="SM00702">
    <property type="entry name" value="P4Hc"/>
    <property type="match status" value="1"/>
</dbReference>
<evidence type="ECO:0000256" key="11">
    <source>
        <dbReference type="ARBA" id="ARBA00023004"/>
    </source>
</evidence>
<dbReference type="OrthoDB" id="420380at2759"/>
<protein>
    <recommendedName>
        <fullName evidence="4">procollagen-proline 4-dioxygenase</fullName>
        <ecNumber evidence="4">1.14.11.2</ecNumber>
    </recommendedName>
</protein>
<feature type="domain" description="Fe2OG dioxygenase" evidence="16">
    <location>
        <begin position="153"/>
        <end position="281"/>
    </location>
</feature>
<keyword evidence="15" id="KW-0732">Signal</keyword>